<evidence type="ECO:0000313" key="7">
    <source>
        <dbReference type="Proteomes" id="UP000289886"/>
    </source>
</evidence>
<dbReference type="GO" id="GO:0005524">
    <property type="term" value="F:ATP binding"/>
    <property type="evidence" value="ECO:0007669"/>
    <property type="project" value="UniProtKB-KW"/>
</dbReference>
<dbReference type="GO" id="GO:0036297">
    <property type="term" value="P:interstrand cross-link repair"/>
    <property type="evidence" value="ECO:0007669"/>
    <property type="project" value="TreeGrafter"/>
</dbReference>
<dbReference type="Gene3D" id="3.40.50.300">
    <property type="entry name" value="P-loop containing nucleotide triphosphate hydrolases"/>
    <property type="match status" value="2"/>
</dbReference>
<gene>
    <name evidence="6" type="ORF">EOD39_18738</name>
</gene>
<organism evidence="6 7">
    <name type="scientific">Acipenser ruthenus</name>
    <name type="common">Sterlet sturgeon</name>
    <dbReference type="NCBI Taxonomy" id="7906"/>
    <lineage>
        <taxon>Eukaryota</taxon>
        <taxon>Metazoa</taxon>
        <taxon>Chordata</taxon>
        <taxon>Craniata</taxon>
        <taxon>Vertebrata</taxon>
        <taxon>Euteleostomi</taxon>
        <taxon>Actinopterygii</taxon>
        <taxon>Chondrostei</taxon>
        <taxon>Acipenseriformes</taxon>
        <taxon>Acipenseridae</taxon>
        <taxon>Acipenser</taxon>
    </lineage>
</organism>
<dbReference type="Proteomes" id="UP000289886">
    <property type="component" value="Unassembled WGS sequence"/>
</dbReference>
<feature type="domain" description="Helicase C-terminal" evidence="5">
    <location>
        <begin position="208"/>
        <end position="330"/>
    </location>
</feature>
<dbReference type="Pfam" id="PF00271">
    <property type="entry name" value="Helicase_C"/>
    <property type="match status" value="1"/>
</dbReference>
<dbReference type="Gene3D" id="1.20.1320.20">
    <property type="entry name" value="hef helicase domain"/>
    <property type="match status" value="1"/>
</dbReference>
<evidence type="ECO:0000256" key="1">
    <source>
        <dbReference type="ARBA" id="ARBA00022741"/>
    </source>
</evidence>
<keyword evidence="1" id="KW-0547">Nucleotide-binding</keyword>
<dbReference type="GO" id="GO:0043138">
    <property type="term" value="F:3'-5' DNA helicase activity"/>
    <property type="evidence" value="ECO:0007669"/>
    <property type="project" value="InterPro"/>
</dbReference>
<dbReference type="CDD" id="cd12091">
    <property type="entry name" value="FANCM_ID"/>
    <property type="match status" value="1"/>
</dbReference>
<keyword evidence="7" id="KW-1185">Reference proteome</keyword>
<dbReference type="GO" id="GO:0016787">
    <property type="term" value="F:hydrolase activity"/>
    <property type="evidence" value="ECO:0007669"/>
    <property type="project" value="UniProtKB-KW"/>
</dbReference>
<accession>A0A444V042</accession>
<dbReference type="PANTHER" id="PTHR14025">
    <property type="entry name" value="FANCONI ANEMIA GROUP M FANCM FAMILY MEMBER"/>
    <property type="match status" value="1"/>
</dbReference>
<dbReference type="SUPFAM" id="SSF52540">
    <property type="entry name" value="P-loop containing nucleoside triphosphate hydrolases"/>
    <property type="match status" value="1"/>
</dbReference>
<evidence type="ECO:0000256" key="4">
    <source>
        <dbReference type="ARBA" id="ARBA00022840"/>
    </source>
</evidence>
<keyword evidence="2" id="KW-0378">Hydrolase</keyword>
<proteinExistence type="predicted"/>
<dbReference type="GO" id="GO:0000400">
    <property type="term" value="F:four-way junction DNA binding"/>
    <property type="evidence" value="ECO:0007669"/>
    <property type="project" value="TreeGrafter"/>
</dbReference>
<dbReference type="GO" id="GO:0045003">
    <property type="term" value="P:double-strand break repair via synthesis-dependent strand annealing"/>
    <property type="evidence" value="ECO:0007669"/>
    <property type="project" value="TreeGrafter"/>
</dbReference>
<evidence type="ECO:0000259" key="5">
    <source>
        <dbReference type="PROSITE" id="PS51194"/>
    </source>
</evidence>
<dbReference type="InterPro" id="IPR039686">
    <property type="entry name" value="FANCM/Mph1-like_ID"/>
</dbReference>
<dbReference type="InterPro" id="IPR027417">
    <property type="entry name" value="P-loop_NTPase"/>
</dbReference>
<dbReference type="EMBL" id="SCEB01004154">
    <property type="protein sequence ID" value="RXM93759.1"/>
    <property type="molecule type" value="Genomic_DNA"/>
</dbReference>
<evidence type="ECO:0000256" key="3">
    <source>
        <dbReference type="ARBA" id="ARBA00022806"/>
    </source>
</evidence>
<dbReference type="PANTHER" id="PTHR14025:SF20">
    <property type="entry name" value="FANCONI ANEMIA GROUP M PROTEIN"/>
    <property type="match status" value="1"/>
</dbReference>
<dbReference type="GO" id="GO:0009378">
    <property type="term" value="F:four-way junction helicase activity"/>
    <property type="evidence" value="ECO:0007669"/>
    <property type="project" value="TreeGrafter"/>
</dbReference>
<dbReference type="InterPro" id="IPR001650">
    <property type="entry name" value="Helicase_C-like"/>
</dbReference>
<comment type="caution">
    <text evidence="6">The sequence shown here is derived from an EMBL/GenBank/DDBJ whole genome shotgun (WGS) entry which is preliminary data.</text>
</comment>
<evidence type="ECO:0000256" key="2">
    <source>
        <dbReference type="ARBA" id="ARBA00022801"/>
    </source>
</evidence>
<dbReference type="SMART" id="SM00490">
    <property type="entry name" value="HELICc"/>
    <property type="match status" value="1"/>
</dbReference>
<sequence>MGRTGRKRQGRIVVILAEGREERTYNQSQSNKRSIYKTILGNKKSFHMYQSSPRMLPEGVNPAAHKMHIATGEFEHKSKSKRCSTARRSGFQLLDSFMQPRTPGERSSRESGASVAQKGSVEGDFALCISLYHGYELLLQMGIRSLFLFMQGIMDGTKGMTRARNELSRNPDFMGLYQQMEAMFVDSRGASATRADRPFVYSHPKLRKLEEVVVEHFQSWSQREGQPCAGGATRVMIFSSFRESVQEIAEMLSRHQPLIKVMTFMGQSSAGKGVRGFTQKEQLEVVKRFREGGYNTLVSTCVGEEGLDIGELDLIVCFDAQKSPIRLSLL</sequence>
<dbReference type="PROSITE" id="PS51194">
    <property type="entry name" value="HELICASE_CTER"/>
    <property type="match status" value="1"/>
</dbReference>
<protein>
    <submittedName>
        <fullName evidence="6">Fanconi anemia group M protein</fullName>
    </submittedName>
</protein>
<name>A0A444V042_ACIRT</name>
<dbReference type="AlphaFoldDB" id="A0A444V042"/>
<keyword evidence="3" id="KW-0347">Helicase</keyword>
<keyword evidence="4" id="KW-0067">ATP-binding</keyword>
<reference evidence="6 7" key="1">
    <citation type="submission" date="2019-01" db="EMBL/GenBank/DDBJ databases">
        <title>Draft Genome and Complete Hox-Cluster Characterization of the Sterlet Sturgeon (Acipenser ruthenus).</title>
        <authorList>
            <person name="Wei Q."/>
        </authorList>
    </citation>
    <scope>NUCLEOTIDE SEQUENCE [LARGE SCALE GENOMIC DNA]</scope>
    <source>
        <strain evidence="6">WHYD16114868_AA</strain>
        <tissue evidence="6">Blood</tissue>
    </source>
</reference>
<evidence type="ECO:0000313" key="6">
    <source>
        <dbReference type="EMBL" id="RXM93759.1"/>
    </source>
</evidence>